<feature type="region of interest" description="Disordered" evidence="6">
    <location>
        <begin position="86"/>
        <end position="149"/>
    </location>
</feature>
<evidence type="ECO:0000259" key="7">
    <source>
        <dbReference type="Pfam" id="PF04592"/>
    </source>
</evidence>
<comment type="caution">
    <text evidence="8">The sequence shown here is derived from an EMBL/GenBank/DDBJ whole genome shotgun (WGS) entry which is preliminary data.</text>
</comment>
<dbReference type="PANTHER" id="PTHR10105">
    <property type="entry name" value="SELENOPROTEIN P"/>
    <property type="match status" value="1"/>
</dbReference>
<keyword evidence="5" id="KW-0325">Glycoprotein</keyword>
<dbReference type="PANTHER" id="PTHR10105:SF4">
    <property type="entry name" value="SELENOPROTEIN P2"/>
    <property type="match status" value="1"/>
</dbReference>
<feature type="compositionally biased region" description="Basic and acidic residues" evidence="6">
    <location>
        <begin position="86"/>
        <end position="101"/>
    </location>
</feature>
<organism evidence="8 9">
    <name type="scientific">Phrynosoma platyrhinos</name>
    <name type="common">Desert horned lizard</name>
    <dbReference type="NCBI Taxonomy" id="52577"/>
    <lineage>
        <taxon>Eukaryota</taxon>
        <taxon>Metazoa</taxon>
        <taxon>Chordata</taxon>
        <taxon>Craniata</taxon>
        <taxon>Vertebrata</taxon>
        <taxon>Euteleostomi</taxon>
        <taxon>Lepidosauria</taxon>
        <taxon>Squamata</taxon>
        <taxon>Bifurcata</taxon>
        <taxon>Unidentata</taxon>
        <taxon>Episquamata</taxon>
        <taxon>Toxicofera</taxon>
        <taxon>Iguania</taxon>
        <taxon>Phrynosomatidae</taxon>
        <taxon>Phrynosomatinae</taxon>
        <taxon>Phrynosoma</taxon>
    </lineage>
</organism>
<evidence type="ECO:0000256" key="3">
    <source>
        <dbReference type="ARBA" id="ARBA00022729"/>
    </source>
</evidence>
<dbReference type="Proteomes" id="UP000826234">
    <property type="component" value="Unassembled WGS sequence"/>
</dbReference>
<name>A0ABQ7SMZ6_PHRPL</name>
<gene>
    <name evidence="8" type="ORF">JD844_018090</name>
</gene>
<protein>
    <recommendedName>
        <fullName evidence="7">Selenoprotein P N-terminal domain-containing protein</fullName>
    </recommendedName>
</protein>
<evidence type="ECO:0000256" key="1">
    <source>
        <dbReference type="ARBA" id="ARBA00004613"/>
    </source>
</evidence>
<comment type="subcellular location">
    <subcellularLocation>
        <location evidence="1">Secreted</location>
    </subcellularLocation>
</comment>
<proteinExistence type="predicted"/>
<keyword evidence="4" id="KW-0712">Selenocysteine</keyword>
<dbReference type="EMBL" id="JAIPUX010005289">
    <property type="protein sequence ID" value="KAH0618681.1"/>
    <property type="molecule type" value="Genomic_DNA"/>
</dbReference>
<dbReference type="InterPro" id="IPR007671">
    <property type="entry name" value="Selenoprotein-P_N"/>
</dbReference>
<feature type="compositionally biased region" description="Polar residues" evidence="6">
    <location>
        <begin position="127"/>
        <end position="136"/>
    </location>
</feature>
<dbReference type="InterPro" id="IPR037941">
    <property type="entry name" value="SeP"/>
</dbReference>
<feature type="domain" description="Selenoprotein P N-terminal" evidence="7">
    <location>
        <begin position="20"/>
        <end position="140"/>
    </location>
</feature>
<evidence type="ECO:0000256" key="2">
    <source>
        <dbReference type="ARBA" id="ARBA00022525"/>
    </source>
</evidence>
<evidence type="ECO:0000256" key="6">
    <source>
        <dbReference type="SAM" id="MobiDB-lite"/>
    </source>
</evidence>
<keyword evidence="3" id="KW-0732">Signal</keyword>
<dbReference type="Pfam" id="PF04592">
    <property type="entry name" value="SelP_N"/>
    <property type="match status" value="1"/>
</dbReference>
<evidence type="ECO:0000313" key="9">
    <source>
        <dbReference type="Proteomes" id="UP000826234"/>
    </source>
</evidence>
<evidence type="ECO:0000256" key="4">
    <source>
        <dbReference type="ARBA" id="ARBA00022933"/>
    </source>
</evidence>
<keyword evidence="9" id="KW-1185">Reference proteome</keyword>
<evidence type="ECO:0000256" key="5">
    <source>
        <dbReference type="ARBA" id="ARBA00023180"/>
    </source>
</evidence>
<sequence>MVLGTLNQFGILSAFFFSWFYRCIRLAFHIQLPYSFLHLPYVEAAVRYTYQKDYCGNCSWYYSKNSQEVNSTASTQMMATTEATRIKEKNLPYHKHEEKSQDAPNTEDIVHQYPQHGEMNRQKALDLTNTDQPFHHSQSHPKKHQAEEP</sequence>
<keyword evidence="2" id="KW-0964">Secreted</keyword>
<reference evidence="8 9" key="1">
    <citation type="journal article" date="2022" name="Gigascience">
        <title>A chromosome-level genome assembly and annotation of the desert horned lizard, Phrynosoma platyrhinos, provides insight into chromosomal rearrangements among reptiles.</title>
        <authorList>
            <person name="Koochekian N."/>
            <person name="Ascanio A."/>
            <person name="Farleigh K."/>
            <person name="Card D.C."/>
            <person name="Schield D.R."/>
            <person name="Castoe T.A."/>
            <person name="Jezkova T."/>
        </authorList>
    </citation>
    <scope>NUCLEOTIDE SEQUENCE [LARGE SCALE GENOMIC DNA]</scope>
    <source>
        <strain evidence="8">NK-2021</strain>
    </source>
</reference>
<evidence type="ECO:0000313" key="8">
    <source>
        <dbReference type="EMBL" id="KAH0618681.1"/>
    </source>
</evidence>
<accession>A0ABQ7SMZ6</accession>